<accession>A0A090BW49</accession>
<keyword evidence="1" id="KW-0489">Methyltransferase</keyword>
<keyword evidence="2" id="KW-1185">Reference proteome</keyword>
<dbReference type="CDD" id="cd02440">
    <property type="entry name" value="AdoMet_MTases"/>
    <property type="match status" value="1"/>
</dbReference>
<dbReference type="GO" id="GO:0008168">
    <property type="term" value="F:methyltransferase activity"/>
    <property type="evidence" value="ECO:0007669"/>
    <property type="project" value="UniProtKB-KW"/>
</dbReference>
<organism evidence="1 2">
    <name type="scientific">Thioploca ingrica</name>
    <dbReference type="NCBI Taxonomy" id="40754"/>
    <lineage>
        <taxon>Bacteria</taxon>
        <taxon>Pseudomonadati</taxon>
        <taxon>Pseudomonadota</taxon>
        <taxon>Gammaproteobacteria</taxon>
        <taxon>Thiotrichales</taxon>
        <taxon>Thiotrichaceae</taxon>
        <taxon>Thioploca</taxon>
    </lineage>
</organism>
<dbReference type="GO" id="GO:0032259">
    <property type="term" value="P:methylation"/>
    <property type="evidence" value="ECO:0007669"/>
    <property type="project" value="UniProtKB-KW"/>
</dbReference>
<dbReference type="InterPro" id="IPR029063">
    <property type="entry name" value="SAM-dependent_MTases_sf"/>
</dbReference>
<dbReference type="Gene3D" id="3.40.50.150">
    <property type="entry name" value="Vaccinia Virus protein VP39"/>
    <property type="match status" value="1"/>
</dbReference>
<evidence type="ECO:0000313" key="1">
    <source>
        <dbReference type="EMBL" id="BAP57986.1"/>
    </source>
</evidence>
<sequence>MIQRNILKAKTFINESVDRVLEVSRERFPFKWEPNGLLNRQPNSSSPAWWLFAREIWRNPRAMGTAFPSSPQLAQTMAKLIPQPDKQTLVVELGAGTGIVTAALLQRGIIAERLIPIEQSAGLAHYLQQNFPHMRVINGDALHLSELLGHDCQRVSTIVSGLPFRSLPRSLKHGIMAQIDKVLPPNGLLIQFTYDLSGRLSYLPDHFKRVATRFVWSNFPPARIDVFQSFKVSKSG</sequence>
<dbReference type="KEGG" id="tig:THII_3689"/>
<dbReference type="Proteomes" id="UP000031623">
    <property type="component" value="Chromosome"/>
</dbReference>
<gene>
    <name evidence="1" type="ORF">THII_3689</name>
</gene>
<keyword evidence="1" id="KW-0808">Transferase</keyword>
<protein>
    <submittedName>
        <fullName evidence="1">Ribosomal RNA adenine methylase transferase</fullName>
    </submittedName>
</protein>
<evidence type="ECO:0000313" key="2">
    <source>
        <dbReference type="Proteomes" id="UP000031623"/>
    </source>
</evidence>
<proteinExistence type="predicted"/>
<dbReference type="EMBL" id="AP014633">
    <property type="protein sequence ID" value="BAP57986.1"/>
    <property type="molecule type" value="Genomic_DNA"/>
</dbReference>
<name>A0A090BW49_9GAMM</name>
<dbReference type="AlphaFoldDB" id="A0A090BW49"/>
<dbReference type="HOGENOM" id="CLU_085338_0_0_6"/>
<dbReference type="SUPFAM" id="SSF53335">
    <property type="entry name" value="S-adenosyl-L-methionine-dependent methyltransferases"/>
    <property type="match status" value="1"/>
</dbReference>
<dbReference type="STRING" id="40754.THII_3689"/>
<reference evidence="1 2" key="1">
    <citation type="journal article" date="2014" name="ISME J.">
        <title>Ecophysiology of Thioploca ingrica as revealed by the complete genome sequence supplemented with proteomic evidence.</title>
        <authorList>
            <person name="Kojima H."/>
            <person name="Ogura Y."/>
            <person name="Yamamoto N."/>
            <person name="Togashi T."/>
            <person name="Mori H."/>
            <person name="Watanabe T."/>
            <person name="Nemoto F."/>
            <person name="Kurokawa K."/>
            <person name="Hayashi T."/>
            <person name="Fukui M."/>
        </authorList>
    </citation>
    <scope>NUCLEOTIDE SEQUENCE [LARGE SCALE GENOMIC DNA]</scope>
</reference>